<name>A0A8X6K9A8_9ARAC</name>
<evidence type="ECO:0000313" key="2">
    <source>
        <dbReference type="Proteomes" id="UP000886998"/>
    </source>
</evidence>
<comment type="caution">
    <text evidence="1">The sequence shown here is derived from an EMBL/GenBank/DDBJ whole genome shotgun (WGS) entry which is preliminary data.</text>
</comment>
<evidence type="ECO:0000313" key="1">
    <source>
        <dbReference type="EMBL" id="GFS32858.1"/>
    </source>
</evidence>
<protein>
    <submittedName>
        <fullName evidence="1">Uncharacterized protein</fullName>
    </submittedName>
</protein>
<accession>A0A8X6K9A8</accession>
<proteinExistence type="predicted"/>
<feature type="non-terminal residue" evidence="1">
    <location>
        <position position="1"/>
    </location>
</feature>
<gene>
    <name evidence="1" type="ORF">TNIN_13121</name>
</gene>
<reference evidence="1" key="1">
    <citation type="submission" date="2020-08" db="EMBL/GenBank/DDBJ databases">
        <title>Multicomponent nature underlies the extraordinary mechanical properties of spider dragline silk.</title>
        <authorList>
            <person name="Kono N."/>
            <person name="Nakamura H."/>
            <person name="Mori M."/>
            <person name="Yoshida Y."/>
            <person name="Ohtoshi R."/>
            <person name="Malay A.D."/>
            <person name="Moran D.A.P."/>
            <person name="Tomita M."/>
            <person name="Numata K."/>
            <person name="Arakawa K."/>
        </authorList>
    </citation>
    <scope>NUCLEOTIDE SEQUENCE</scope>
</reference>
<sequence length="34" mass="3775">IRPDGQKRVSGPTLSQLDARLCRRALLLPNAQKC</sequence>
<dbReference type="AlphaFoldDB" id="A0A8X6K9A8"/>
<organism evidence="1 2">
    <name type="scientific">Trichonephila inaurata madagascariensis</name>
    <dbReference type="NCBI Taxonomy" id="2747483"/>
    <lineage>
        <taxon>Eukaryota</taxon>
        <taxon>Metazoa</taxon>
        <taxon>Ecdysozoa</taxon>
        <taxon>Arthropoda</taxon>
        <taxon>Chelicerata</taxon>
        <taxon>Arachnida</taxon>
        <taxon>Araneae</taxon>
        <taxon>Araneomorphae</taxon>
        <taxon>Entelegynae</taxon>
        <taxon>Araneoidea</taxon>
        <taxon>Nephilidae</taxon>
        <taxon>Trichonephila</taxon>
        <taxon>Trichonephila inaurata</taxon>
    </lineage>
</organism>
<dbReference type="EMBL" id="BMAV01024391">
    <property type="protein sequence ID" value="GFS32858.1"/>
    <property type="molecule type" value="Genomic_DNA"/>
</dbReference>
<keyword evidence="2" id="KW-1185">Reference proteome</keyword>
<dbReference type="Proteomes" id="UP000886998">
    <property type="component" value="Unassembled WGS sequence"/>
</dbReference>